<feature type="region of interest" description="Disordered" evidence="1">
    <location>
        <begin position="1"/>
        <end position="20"/>
    </location>
</feature>
<dbReference type="PANTHER" id="PTHR31973">
    <property type="entry name" value="POLYPROTEIN, PUTATIVE-RELATED"/>
    <property type="match status" value="1"/>
</dbReference>
<name>A0AA36DYS1_LACSI</name>
<evidence type="ECO:0000313" key="4">
    <source>
        <dbReference type="EMBL" id="CAI9276491.1"/>
    </source>
</evidence>
<evidence type="ECO:0008006" key="6">
    <source>
        <dbReference type="Google" id="ProtNLM"/>
    </source>
</evidence>
<keyword evidence="5" id="KW-1185">Reference proteome</keyword>
<protein>
    <recommendedName>
        <fullName evidence="6">Protein FAR1-RELATED SEQUENCE</fullName>
    </recommendedName>
</protein>
<evidence type="ECO:0000259" key="2">
    <source>
        <dbReference type="Pfam" id="PF03108"/>
    </source>
</evidence>
<reference evidence="4" key="1">
    <citation type="submission" date="2023-04" db="EMBL/GenBank/DDBJ databases">
        <authorList>
            <person name="Vijverberg K."/>
            <person name="Xiong W."/>
            <person name="Schranz E."/>
        </authorList>
    </citation>
    <scope>NUCLEOTIDE SEQUENCE</scope>
</reference>
<dbReference type="EMBL" id="OX465079">
    <property type="protein sequence ID" value="CAI9276491.1"/>
    <property type="molecule type" value="Genomic_DNA"/>
</dbReference>
<evidence type="ECO:0000259" key="3">
    <source>
        <dbReference type="Pfam" id="PF10551"/>
    </source>
</evidence>
<accession>A0AA36DYS1</accession>
<feature type="domain" description="MULE transposase" evidence="3">
    <location>
        <begin position="288"/>
        <end position="383"/>
    </location>
</feature>
<dbReference type="AlphaFoldDB" id="A0AA36DYS1"/>
<dbReference type="Pfam" id="PF10551">
    <property type="entry name" value="MULE"/>
    <property type="match status" value="1"/>
</dbReference>
<feature type="domain" description="Transposase MuDR plant" evidence="2">
    <location>
        <begin position="93"/>
        <end position="155"/>
    </location>
</feature>
<sequence length="406" mass="47549">MEEPEVEDDTNSNADEDVESMVIDKECWEHEVGDEDVSMKRATTTIQKKDRFLNKLCPNVEEEEDSNIKQLPPVYHVQNSEQQWDEMAPMLSMKFTNPTELKQCLTNYFVKHGYDLWYEKNDKNKLLVKCCKDKEPTCPFRLWASWMQEERTFQIKSLKSSHNCVRDFKIGLVTYKWIGKQYFNVLLENPRFSLRKIKAQISSTYNIIVSIRQCRNEKKFALSEIEGTLKEHYSRLWDYGIEIKRANLGSTMNMEVDHTLDGNLVFKRLYVCFKGVRDGWVEVCRQIIGIDGCFLKGICKGELLVVVGRDANNSMSPLAWDVVTIENKETWQWFLDLLMDDIDRGNGNELTLISDGHKGLIKAIKERVPHVEHRLFARHILANFNTRFKGEHFIKPFWRAVKATTK</sequence>
<evidence type="ECO:0000256" key="1">
    <source>
        <dbReference type="SAM" id="MobiDB-lite"/>
    </source>
</evidence>
<evidence type="ECO:0000313" key="5">
    <source>
        <dbReference type="Proteomes" id="UP001177003"/>
    </source>
</evidence>
<proteinExistence type="predicted"/>
<feature type="compositionally biased region" description="Acidic residues" evidence="1">
    <location>
        <begin position="1"/>
        <end position="19"/>
    </location>
</feature>
<dbReference type="Pfam" id="PF03108">
    <property type="entry name" value="DBD_Tnp_Mut"/>
    <property type="match status" value="1"/>
</dbReference>
<organism evidence="4 5">
    <name type="scientific">Lactuca saligna</name>
    <name type="common">Willowleaf lettuce</name>
    <dbReference type="NCBI Taxonomy" id="75948"/>
    <lineage>
        <taxon>Eukaryota</taxon>
        <taxon>Viridiplantae</taxon>
        <taxon>Streptophyta</taxon>
        <taxon>Embryophyta</taxon>
        <taxon>Tracheophyta</taxon>
        <taxon>Spermatophyta</taxon>
        <taxon>Magnoliopsida</taxon>
        <taxon>eudicotyledons</taxon>
        <taxon>Gunneridae</taxon>
        <taxon>Pentapetalae</taxon>
        <taxon>asterids</taxon>
        <taxon>campanulids</taxon>
        <taxon>Asterales</taxon>
        <taxon>Asteraceae</taxon>
        <taxon>Cichorioideae</taxon>
        <taxon>Cichorieae</taxon>
        <taxon>Lactucinae</taxon>
        <taxon>Lactuca</taxon>
    </lineage>
</organism>
<dbReference type="InterPro" id="IPR004332">
    <property type="entry name" value="Transposase_MuDR"/>
</dbReference>
<dbReference type="Proteomes" id="UP001177003">
    <property type="component" value="Chromosome 3"/>
</dbReference>
<dbReference type="InterPro" id="IPR018289">
    <property type="entry name" value="MULE_transposase_dom"/>
</dbReference>
<gene>
    <name evidence="4" type="ORF">LSALG_LOCUS16464</name>
</gene>
<dbReference type="PANTHER" id="PTHR31973:SF189">
    <property type="entry name" value="TRANSPOSASE, MUDR, PLANT, MULE TRANSPOSASE DOMAIN PROTEIN-RELATED"/>
    <property type="match status" value="1"/>
</dbReference>